<dbReference type="AlphaFoldDB" id="K1R497"/>
<sequence length="100" mass="11277">MDKSMQDKFLIRDVLSDLIASPIMWCPWLQSSSSQGEGSRGHRWKRSRLKVVMMRKSPPSPLLIRVFCDVHSRKLAIIEGVVSKGPPYTGQSVLCATISY</sequence>
<protein>
    <submittedName>
        <fullName evidence="1">Uncharacterized protein</fullName>
    </submittedName>
</protein>
<reference evidence="1" key="1">
    <citation type="journal article" date="2012" name="Nature">
        <title>The oyster genome reveals stress adaptation and complexity of shell formation.</title>
        <authorList>
            <person name="Zhang G."/>
            <person name="Fang X."/>
            <person name="Guo X."/>
            <person name="Li L."/>
            <person name="Luo R."/>
            <person name="Xu F."/>
            <person name="Yang P."/>
            <person name="Zhang L."/>
            <person name="Wang X."/>
            <person name="Qi H."/>
            <person name="Xiong Z."/>
            <person name="Que H."/>
            <person name="Xie Y."/>
            <person name="Holland P.W."/>
            <person name="Paps J."/>
            <person name="Zhu Y."/>
            <person name="Wu F."/>
            <person name="Chen Y."/>
            <person name="Wang J."/>
            <person name="Peng C."/>
            <person name="Meng J."/>
            <person name="Yang L."/>
            <person name="Liu J."/>
            <person name="Wen B."/>
            <person name="Zhang N."/>
            <person name="Huang Z."/>
            <person name="Zhu Q."/>
            <person name="Feng Y."/>
            <person name="Mount A."/>
            <person name="Hedgecock D."/>
            <person name="Xu Z."/>
            <person name="Liu Y."/>
            <person name="Domazet-Loso T."/>
            <person name="Du Y."/>
            <person name="Sun X."/>
            <person name="Zhang S."/>
            <person name="Liu B."/>
            <person name="Cheng P."/>
            <person name="Jiang X."/>
            <person name="Li J."/>
            <person name="Fan D."/>
            <person name="Wang W."/>
            <person name="Fu W."/>
            <person name="Wang T."/>
            <person name="Wang B."/>
            <person name="Zhang J."/>
            <person name="Peng Z."/>
            <person name="Li Y."/>
            <person name="Li N."/>
            <person name="Wang J."/>
            <person name="Chen M."/>
            <person name="He Y."/>
            <person name="Tan F."/>
            <person name="Song X."/>
            <person name="Zheng Q."/>
            <person name="Huang R."/>
            <person name="Yang H."/>
            <person name="Du X."/>
            <person name="Chen L."/>
            <person name="Yang M."/>
            <person name="Gaffney P.M."/>
            <person name="Wang S."/>
            <person name="Luo L."/>
            <person name="She Z."/>
            <person name="Ming Y."/>
            <person name="Huang W."/>
            <person name="Zhang S."/>
            <person name="Huang B."/>
            <person name="Zhang Y."/>
            <person name="Qu T."/>
            <person name="Ni P."/>
            <person name="Miao G."/>
            <person name="Wang J."/>
            <person name="Wang Q."/>
            <person name="Steinberg C.E."/>
            <person name="Wang H."/>
            <person name="Li N."/>
            <person name="Qian L."/>
            <person name="Zhang G."/>
            <person name="Li Y."/>
            <person name="Yang H."/>
            <person name="Liu X."/>
            <person name="Wang J."/>
            <person name="Yin Y."/>
            <person name="Wang J."/>
        </authorList>
    </citation>
    <scope>NUCLEOTIDE SEQUENCE [LARGE SCALE GENOMIC DNA]</scope>
    <source>
        <strain evidence="1">05x7-T-G4-1.051#20</strain>
    </source>
</reference>
<gene>
    <name evidence="1" type="ORF">CGI_10021782</name>
</gene>
<dbReference type="HOGENOM" id="CLU_2308731_0_0_1"/>
<name>K1R497_MAGGI</name>
<dbReference type="InParanoid" id="K1R497"/>
<dbReference type="EMBL" id="JH818278">
    <property type="protein sequence ID" value="EKC38344.1"/>
    <property type="molecule type" value="Genomic_DNA"/>
</dbReference>
<evidence type="ECO:0000313" key="1">
    <source>
        <dbReference type="EMBL" id="EKC38344.1"/>
    </source>
</evidence>
<proteinExistence type="predicted"/>
<organism evidence="1">
    <name type="scientific">Magallana gigas</name>
    <name type="common">Pacific oyster</name>
    <name type="synonym">Crassostrea gigas</name>
    <dbReference type="NCBI Taxonomy" id="29159"/>
    <lineage>
        <taxon>Eukaryota</taxon>
        <taxon>Metazoa</taxon>
        <taxon>Spiralia</taxon>
        <taxon>Lophotrochozoa</taxon>
        <taxon>Mollusca</taxon>
        <taxon>Bivalvia</taxon>
        <taxon>Autobranchia</taxon>
        <taxon>Pteriomorphia</taxon>
        <taxon>Ostreida</taxon>
        <taxon>Ostreoidea</taxon>
        <taxon>Ostreidae</taxon>
        <taxon>Magallana</taxon>
    </lineage>
</organism>
<accession>K1R497</accession>